<dbReference type="SUPFAM" id="SSF46565">
    <property type="entry name" value="Chaperone J-domain"/>
    <property type="match status" value="1"/>
</dbReference>
<reference evidence="3 4" key="1">
    <citation type="submission" date="2016-10" db="EMBL/GenBank/DDBJ databases">
        <title>Marinobacter salinus sp. nov., a moderately halophilic bacterium isolated from a tidal flat environment.</title>
        <authorList>
            <person name="Park S.-J."/>
        </authorList>
    </citation>
    <scope>NUCLEOTIDE SEQUENCE [LARGE SCALE GENOMIC DNA]</scope>
    <source>
        <strain evidence="3 4">Hb8</strain>
    </source>
</reference>
<dbReference type="RefSeq" id="WP_070966242.1">
    <property type="nucleotide sequence ID" value="NZ_CP017715.1"/>
</dbReference>
<dbReference type="EMBL" id="CP017715">
    <property type="protein sequence ID" value="AOY87375.1"/>
    <property type="molecule type" value="Genomic_DNA"/>
</dbReference>
<dbReference type="Proteomes" id="UP000177445">
    <property type="component" value="Chromosome"/>
</dbReference>
<dbReference type="Gene3D" id="1.10.287.110">
    <property type="entry name" value="DnaJ domain"/>
    <property type="match status" value="1"/>
</dbReference>
<dbReference type="Pfam" id="PF12339">
    <property type="entry name" value="DNAJ_related"/>
    <property type="match status" value="1"/>
</dbReference>
<keyword evidence="4" id="KW-1185">Reference proteome</keyword>
<proteinExistence type="predicted"/>
<accession>A0A1D9GIQ4</accession>
<dbReference type="InterPro" id="IPR036869">
    <property type="entry name" value="J_dom_sf"/>
</dbReference>
<evidence type="ECO:0000313" key="4">
    <source>
        <dbReference type="Proteomes" id="UP000177445"/>
    </source>
</evidence>
<dbReference type="KEGG" id="msq:BKP64_03815"/>
<keyword evidence="1" id="KW-0143">Chaperone</keyword>
<organism evidence="3 4">
    <name type="scientific">Marinobacter salinus</name>
    <dbReference type="NCBI Taxonomy" id="1874317"/>
    <lineage>
        <taxon>Bacteria</taxon>
        <taxon>Pseudomonadati</taxon>
        <taxon>Pseudomonadota</taxon>
        <taxon>Gammaproteobacteria</taxon>
        <taxon>Pseudomonadales</taxon>
        <taxon>Marinobacteraceae</taxon>
        <taxon>Marinobacter</taxon>
    </lineage>
</organism>
<evidence type="ECO:0000256" key="1">
    <source>
        <dbReference type="ARBA" id="ARBA00023186"/>
    </source>
</evidence>
<feature type="domain" description="DnaJ-related protein N-terminal" evidence="2">
    <location>
        <begin position="28"/>
        <end position="150"/>
    </location>
</feature>
<protein>
    <submittedName>
        <fullName evidence="3">Molecular chaperone DnaJ</fullName>
    </submittedName>
</protein>
<gene>
    <name evidence="3" type="ORF">BKP64_03815</name>
</gene>
<evidence type="ECO:0000259" key="2">
    <source>
        <dbReference type="Pfam" id="PF12339"/>
    </source>
</evidence>
<dbReference type="OrthoDB" id="581986at2"/>
<dbReference type="InterPro" id="IPR021059">
    <property type="entry name" value="DnaJ-related_N"/>
</dbReference>
<sequence length="221" mass="24913">MTNFTSGLQTPQAQQQDDDAMLEQQVQHLLVAVEHELRRAPAGINELGLIKLLQRPPWELIGEVRFNEPENLYPIHFLLFHVLYRLRDQLVETGETLAISPLSIRLSFADAVGGLGMPDSVDSLRQFYLDLSQYRLPEEAIQRMMNDFWAGGPGGTPERSEALNAAERLGFSGMPESFPEVKHRFRRAVMQAHPDRGGDTETIQGLNHAFSVLKAHFRLVG</sequence>
<dbReference type="STRING" id="1874317.BKP64_03815"/>
<evidence type="ECO:0000313" key="3">
    <source>
        <dbReference type="EMBL" id="AOY87375.1"/>
    </source>
</evidence>
<dbReference type="AlphaFoldDB" id="A0A1D9GIQ4"/>
<name>A0A1D9GIQ4_9GAMM</name>